<dbReference type="Gene3D" id="3.40.50.1820">
    <property type="entry name" value="alpha/beta hydrolase"/>
    <property type="match status" value="1"/>
</dbReference>
<evidence type="ECO:0000256" key="6">
    <source>
        <dbReference type="ARBA" id="ARBA00023157"/>
    </source>
</evidence>
<evidence type="ECO:0000256" key="2">
    <source>
        <dbReference type="ARBA" id="ARBA00012423"/>
    </source>
</evidence>
<dbReference type="AlphaFoldDB" id="A0A9N9WJC2"/>
<evidence type="ECO:0000313" key="10">
    <source>
        <dbReference type="Proteomes" id="UP001153714"/>
    </source>
</evidence>
<reference evidence="9" key="1">
    <citation type="submission" date="2021-12" db="EMBL/GenBank/DDBJ databases">
        <authorList>
            <person name="King R."/>
        </authorList>
    </citation>
    <scope>NUCLEOTIDE SEQUENCE</scope>
</reference>
<keyword evidence="5" id="KW-0378">Hydrolase</keyword>
<gene>
    <name evidence="9" type="ORF">DIATSA_LOCUS11380</name>
</gene>
<dbReference type="PRINTS" id="PR00414">
    <property type="entry name" value="PPTHIESTRASE"/>
</dbReference>
<dbReference type="Pfam" id="PF02089">
    <property type="entry name" value="Palm_thioest"/>
    <property type="match status" value="1"/>
</dbReference>
<dbReference type="InterPro" id="IPR002472">
    <property type="entry name" value="Palm_thioest"/>
</dbReference>
<name>A0A9N9WJC2_9NEOP</name>
<evidence type="ECO:0000256" key="3">
    <source>
        <dbReference type="ARBA" id="ARBA00014212"/>
    </source>
</evidence>
<evidence type="ECO:0000256" key="5">
    <source>
        <dbReference type="ARBA" id="ARBA00022801"/>
    </source>
</evidence>
<sequence>MNPNKQVEIACNQLAADPKLKDGFNAIGFSQGSQFLRALVQRCGDQLSIKNLISLGGQHQGVYGIPHCGALKHKPCDYVRKLINHAAYTE</sequence>
<organism evidence="9 10">
    <name type="scientific">Diatraea saccharalis</name>
    <name type="common">sugarcane borer</name>
    <dbReference type="NCBI Taxonomy" id="40085"/>
    <lineage>
        <taxon>Eukaryota</taxon>
        <taxon>Metazoa</taxon>
        <taxon>Ecdysozoa</taxon>
        <taxon>Arthropoda</taxon>
        <taxon>Hexapoda</taxon>
        <taxon>Insecta</taxon>
        <taxon>Pterygota</taxon>
        <taxon>Neoptera</taxon>
        <taxon>Endopterygota</taxon>
        <taxon>Lepidoptera</taxon>
        <taxon>Glossata</taxon>
        <taxon>Ditrysia</taxon>
        <taxon>Pyraloidea</taxon>
        <taxon>Crambidae</taxon>
        <taxon>Crambinae</taxon>
        <taxon>Diatraea</taxon>
    </lineage>
</organism>
<evidence type="ECO:0000313" key="9">
    <source>
        <dbReference type="EMBL" id="CAG9793971.1"/>
    </source>
</evidence>
<protein>
    <recommendedName>
        <fullName evidence="3">Palmitoyl-protein thioesterase 1</fullName>
        <ecNumber evidence="2">3.1.2.22</ecNumber>
    </recommendedName>
    <alternativeName>
        <fullName evidence="8">Palmitoyl-protein hydrolase 1</fullName>
    </alternativeName>
</protein>
<dbReference type="EMBL" id="OU893337">
    <property type="protein sequence ID" value="CAG9793971.1"/>
    <property type="molecule type" value="Genomic_DNA"/>
</dbReference>
<dbReference type="GO" id="GO:0005764">
    <property type="term" value="C:lysosome"/>
    <property type="evidence" value="ECO:0007669"/>
    <property type="project" value="TreeGrafter"/>
</dbReference>
<dbReference type="Proteomes" id="UP001153714">
    <property type="component" value="Chromosome 6"/>
</dbReference>
<reference evidence="9" key="2">
    <citation type="submission" date="2022-10" db="EMBL/GenBank/DDBJ databases">
        <authorList>
            <consortium name="ENA_rothamsted_submissions"/>
            <consortium name="culmorum"/>
            <person name="King R."/>
        </authorList>
    </citation>
    <scope>NUCLEOTIDE SEQUENCE</scope>
</reference>
<evidence type="ECO:0000256" key="8">
    <source>
        <dbReference type="ARBA" id="ARBA00031934"/>
    </source>
</evidence>
<comment type="similarity">
    <text evidence="1">Belongs to the palmitoyl-protein thioesterase family.</text>
</comment>
<accession>A0A9N9WJC2</accession>
<dbReference type="GO" id="GO:0006898">
    <property type="term" value="P:receptor-mediated endocytosis"/>
    <property type="evidence" value="ECO:0007669"/>
    <property type="project" value="TreeGrafter"/>
</dbReference>
<evidence type="ECO:0000256" key="7">
    <source>
        <dbReference type="ARBA" id="ARBA00023180"/>
    </source>
</evidence>
<evidence type="ECO:0000256" key="1">
    <source>
        <dbReference type="ARBA" id="ARBA00010758"/>
    </source>
</evidence>
<evidence type="ECO:0000256" key="4">
    <source>
        <dbReference type="ARBA" id="ARBA00022729"/>
    </source>
</evidence>
<keyword evidence="7" id="KW-0325">Glycoprotein</keyword>
<dbReference type="PANTHER" id="PTHR11247">
    <property type="entry name" value="PALMITOYL-PROTEIN THIOESTERASE/DOLICHYLDIPHOSPHATASE 1"/>
    <property type="match status" value="1"/>
</dbReference>
<keyword evidence="6" id="KW-1015">Disulfide bond</keyword>
<dbReference type="PANTHER" id="PTHR11247:SF8">
    <property type="entry name" value="PALMITOYL-PROTEIN THIOESTERASE 1"/>
    <property type="match status" value="1"/>
</dbReference>
<dbReference type="SUPFAM" id="SSF53474">
    <property type="entry name" value="alpha/beta-Hydrolases"/>
    <property type="match status" value="1"/>
</dbReference>
<dbReference type="GO" id="GO:0008474">
    <property type="term" value="F:palmitoyl-(protein) hydrolase activity"/>
    <property type="evidence" value="ECO:0007669"/>
    <property type="project" value="UniProtKB-EC"/>
</dbReference>
<keyword evidence="4" id="KW-0732">Signal</keyword>
<keyword evidence="10" id="KW-1185">Reference proteome</keyword>
<proteinExistence type="inferred from homology"/>
<dbReference type="OrthoDB" id="10263094at2759"/>
<dbReference type="EC" id="3.1.2.22" evidence="2"/>
<dbReference type="InterPro" id="IPR029058">
    <property type="entry name" value="AB_hydrolase_fold"/>
</dbReference>